<evidence type="ECO:0000313" key="13">
    <source>
        <dbReference type="EMBL" id="GCE43646.1"/>
    </source>
</evidence>
<sequence length="486" mass="52935">MCFPPRHPVGGSEVIRMSAVRHRYMTQTDYMSWRMEQDPILRSTIVAVALLDRNPDWTRFVDMMNRGTQHIPIFRRKVVTDPMSPAPPYWVTDPDFDLSWHIRRFAVPAAGGWDAVLDFARTAGMTAFDKDRPLWEFTVLSGLDSGQAALVMKVHHSLTDGVGGMQIAREIVDFTREGTTRAEPAPTGRAREAEPGARSGLAWYRDTATNFARRASTAVALHSAELARHPADALRNTTTVLGSITRFTRPVVTTLSPVMTKRSTRRRFAVLDVPVEALGRAAALGGGSINDAFLASVLRGMARYHRLHGVDVPQLRLTLPISLRSADDSLGGNHITLARFGLPTDIGDPTELIRSVHATVDVWRNEPAVALSPTIAGALNLLPASTLGNMLKHVDFVASNVVGSPVPLFIAGSEVLRYYAFSPTLGSAFNVTLMSYTSQCCVGIDADTEAVPDLDALTACLADGFRDVLALCPDAQDVAATHVWTN</sequence>
<evidence type="ECO:0000313" key="14">
    <source>
        <dbReference type="Proteomes" id="UP000287519"/>
    </source>
</evidence>
<keyword evidence="6 13" id="KW-0808">Transferase</keyword>
<evidence type="ECO:0000256" key="8">
    <source>
        <dbReference type="ARBA" id="ARBA00023098"/>
    </source>
</evidence>
<comment type="similarity">
    <text evidence="3">Belongs to the long-chain O-acyltransferase family.</text>
</comment>
<dbReference type="GO" id="GO:0051701">
    <property type="term" value="P:biological process involved in interaction with host"/>
    <property type="evidence" value="ECO:0007669"/>
    <property type="project" value="TreeGrafter"/>
</dbReference>
<evidence type="ECO:0000256" key="2">
    <source>
        <dbReference type="ARBA" id="ARBA00005189"/>
    </source>
</evidence>
<dbReference type="PANTHER" id="PTHR31650:SF1">
    <property type="entry name" value="WAX ESTER SYNTHASE_DIACYLGLYCEROL ACYLTRANSFERASE 4-RELATED"/>
    <property type="match status" value="1"/>
</dbReference>
<keyword evidence="7" id="KW-0319">Glycerol metabolism</keyword>
<keyword evidence="5" id="KW-0444">Lipid biosynthesis</keyword>
<evidence type="ECO:0000256" key="5">
    <source>
        <dbReference type="ARBA" id="ARBA00022516"/>
    </source>
</evidence>
<dbReference type="GO" id="GO:0001666">
    <property type="term" value="P:response to hypoxia"/>
    <property type="evidence" value="ECO:0007669"/>
    <property type="project" value="TreeGrafter"/>
</dbReference>
<dbReference type="Proteomes" id="UP000287519">
    <property type="component" value="Unassembled WGS sequence"/>
</dbReference>
<evidence type="ECO:0000256" key="9">
    <source>
        <dbReference type="ARBA" id="ARBA00023315"/>
    </source>
</evidence>
<dbReference type="InterPro" id="IPR009721">
    <property type="entry name" value="O-acyltransferase_WSD1_C"/>
</dbReference>
<feature type="domain" description="O-acyltransferase WSD1-like N-terminal" evidence="11">
    <location>
        <begin position="27"/>
        <end position="292"/>
    </location>
</feature>
<evidence type="ECO:0000256" key="10">
    <source>
        <dbReference type="ARBA" id="ARBA00048109"/>
    </source>
</evidence>
<dbReference type="EMBL" id="BHYM01000079">
    <property type="protein sequence ID" value="GCE43646.1"/>
    <property type="molecule type" value="Genomic_DNA"/>
</dbReference>
<evidence type="ECO:0000256" key="6">
    <source>
        <dbReference type="ARBA" id="ARBA00022679"/>
    </source>
</evidence>
<keyword evidence="9 13" id="KW-0012">Acyltransferase</keyword>
<comment type="caution">
    <text evidence="13">The sequence shown here is derived from an EMBL/GenBank/DDBJ whole genome shotgun (WGS) entry which is preliminary data.</text>
</comment>
<feature type="domain" description="O-acyltransferase WSD1 C-terminal" evidence="12">
    <location>
        <begin position="332"/>
        <end position="466"/>
    </location>
</feature>
<accession>A0A402CJ44</accession>
<dbReference type="InterPro" id="IPR023213">
    <property type="entry name" value="CAT-like_dom_sf"/>
</dbReference>
<evidence type="ECO:0000256" key="1">
    <source>
        <dbReference type="ARBA" id="ARBA00004771"/>
    </source>
</evidence>
<dbReference type="GO" id="GO:0071731">
    <property type="term" value="P:response to nitric oxide"/>
    <property type="evidence" value="ECO:0007669"/>
    <property type="project" value="TreeGrafter"/>
</dbReference>
<dbReference type="UniPathway" id="UPA00282"/>
<dbReference type="Gene3D" id="3.30.559.10">
    <property type="entry name" value="Chloramphenicol acetyltransferase-like domain"/>
    <property type="match status" value="1"/>
</dbReference>
<evidence type="ECO:0000259" key="12">
    <source>
        <dbReference type="Pfam" id="PF06974"/>
    </source>
</evidence>
<dbReference type="AlphaFoldDB" id="A0A402CJ44"/>
<evidence type="ECO:0000259" key="11">
    <source>
        <dbReference type="Pfam" id="PF03007"/>
    </source>
</evidence>
<comment type="catalytic activity">
    <reaction evidence="10">
        <text>an acyl-CoA + a 1,2-diacyl-sn-glycerol = a triacyl-sn-glycerol + CoA</text>
        <dbReference type="Rhea" id="RHEA:10868"/>
        <dbReference type="ChEBI" id="CHEBI:17815"/>
        <dbReference type="ChEBI" id="CHEBI:57287"/>
        <dbReference type="ChEBI" id="CHEBI:58342"/>
        <dbReference type="ChEBI" id="CHEBI:64615"/>
        <dbReference type="EC" id="2.3.1.20"/>
    </reaction>
</comment>
<gene>
    <name evidence="13" type="ORF">Rhow_007876</name>
</gene>
<dbReference type="EC" id="2.3.1.20" evidence="4"/>
<protein>
    <recommendedName>
        <fullName evidence="4">diacylglycerol O-acyltransferase</fullName>
        <ecNumber evidence="4">2.3.1.20</ecNumber>
    </recommendedName>
</protein>
<dbReference type="GO" id="GO:0004144">
    <property type="term" value="F:diacylglycerol O-acyltransferase activity"/>
    <property type="evidence" value="ECO:0007669"/>
    <property type="project" value="UniProtKB-EC"/>
</dbReference>
<dbReference type="PANTHER" id="PTHR31650">
    <property type="entry name" value="O-ACYLTRANSFERASE (WSD1-LIKE) FAMILY PROTEIN"/>
    <property type="match status" value="1"/>
</dbReference>
<evidence type="ECO:0000256" key="4">
    <source>
        <dbReference type="ARBA" id="ARBA00013244"/>
    </source>
</evidence>
<dbReference type="GO" id="GO:0005886">
    <property type="term" value="C:plasma membrane"/>
    <property type="evidence" value="ECO:0007669"/>
    <property type="project" value="TreeGrafter"/>
</dbReference>
<dbReference type="GO" id="GO:0019432">
    <property type="term" value="P:triglyceride biosynthetic process"/>
    <property type="evidence" value="ECO:0007669"/>
    <property type="project" value="UniProtKB-UniPathway"/>
</dbReference>
<evidence type="ECO:0000256" key="3">
    <source>
        <dbReference type="ARBA" id="ARBA00009587"/>
    </source>
</evidence>
<comment type="pathway">
    <text evidence="2">Lipid metabolism.</text>
</comment>
<proteinExistence type="inferred from homology"/>
<evidence type="ECO:0000256" key="7">
    <source>
        <dbReference type="ARBA" id="ARBA00022798"/>
    </source>
</evidence>
<keyword evidence="14" id="KW-1185">Reference proteome</keyword>
<dbReference type="InterPro" id="IPR004255">
    <property type="entry name" value="O-acyltransferase_WSD1_N"/>
</dbReference>
<keyword evidence="8" id="KW-0443">Lipid metabolism</keyword>
<dbReference type="InterPro" id="IPR045034">
    <property type="entry name" value="O-acyltransferase_WSD1-like"/>
</dbReference>
<reference evidence="13 14" key="1">
    <citation type="submission" date="2018-11" db="EMBL/GenBank/DDBJ databases">
        <title>Microbial catabolism of amino acid.</title>
        <authorList>
            <person name="Hibi M."/>
            <person name="Ogawa J."/>
        </authorList>
    </citation>
    <scope>NUCLEOTIDE SEQUENCE [LARGE SCALE GENOMIC DNA]</scope>
    <source>
        <strain evidence="13 14">C31-06</strain>
    </source>
</reference>
<dbReference type="Pfam" id="PF03007">
    <property type="entry name" value="WS_DGAT_cat"/>
    <property type="match status" value="1"/>
</dbReference>
<organism evidence="13 14">
    <name type="scientific">Rhodococcus wratislaviensis</name>
    <name type="common">Tsukamurella wratislaviensis</name>
    <dbReference type="NCBI Taxonomy" id="44752"/>
    <lineage>
        <taxon>Bacteria</taxon>
        <taxon>Bacillati</taxon>
        <taxon>Actinomycetota</taxon>
        <taxon>Actinomycetes</taxon>
        <taxon>Mycobacteriales</taxon>
        <taxon>Nocardiaceae</taxon>
        <taxon>Rhodococcus</taxon>
    </lineage>
</organism>
<comment type="pathway">
    <text evidence="1">Glycerolipid metabolism; triacylglycerol biosynthesis.</text>
</comment>
<dbReference type="GO" id="GO:0006071">
    <property type="term" value="P:glycerol metabolic process"/>
    <property type="evidence" value="ECO:0007669"/>
    <property type="project" value="UniProtKB-KW"/>
</dbReference>
<dbReference type="SUPFAM" id="SSF52777">
    <property type="entry name" value="CoA-dependent acyltransferases"/>
    <property type="match status" value="1"/>
</dbReference>
<dbReference type="Pfam" id="PF06974">
    <property type="entry name" value="WS_DGAT_C"/>
    <property type="match status" value="1"/>
</dbReference>
<name>A0A402CJ44_RHOWR</name>